<evidence type="ECO:0000313" key="3">
    <source>
        <dbReference type="Proteomes" id="UP001633002"/>
    </source>
</evidence>
<evidence type="ECO:0000313" key="2">
    <source>
        <dbReference type="EMBL" id="KAL3679893.1"/>
    </source>
</evidence>
<accession>A0ABD3GL28</accession>
<keyword evidence="3" id="KW-1185">Reference proteome</keyword>
<feature type="region of interest" description="Disordered" evidence="1">
    <location>
        <begin position="184"/>
        <end position="204"/>
    </location>
</feature>
<comment type="caution">
    <text evidence="2">The sequence shown here is derived from an EMBL/GenBank/DDBJ whole genome shotgun (WGS) entry which is preliminary data.</text>
</comment>
<proteinExistence type="predicted"/>
<dbReference type="EMBL" id="JBJQOH010000007">
    <property type="protein sequence ID" value="KAL3679893.1"/>
    <property type="molecule type" value="Genomic_DNA"/>
</dbReference>
<reference evidence="2 3" key="1">
    <citation type="submission" date="2024-09" db="EMBL/GenBank/DDBJ databases">
        <title>Chromosome-scale assembly of Riccia sorocarpa.</title>
        <authorList>
            <person name="Paukszto L."/>
        </authorList>
    </citation>
    <scope>NUCLEOTIDE SEQUENCE [LARGE SCALE GENOMIC DNA]</scope>
    <source>
        <strain evidence="2">LP-2024</strain>
        <tissue evidence="2">Aerial parts of the thallus</tissue>
    </source>
</reference>
<sequence>MKSIPQQPPSAEHPVALERHTLILELGKPQLMVAKWERHLTSKVPGDASDAQFRRFLLVRLFSSWNSRQEDRWRLSESTKVLYTGEVWDWRKVQIFLVRHHEVESQQRLQSAVFRFNSCDCWFTEMNRKRDQEELQTFGSNYARRSLFHSKTLPGGDIERMFVSVNKPQVPKWEDWSHLSNSTEQKLGVPPLKSTPPAGNNRAAGVVKTPNAAEEKSSTLKMRLEAMTWAAMAKDVTIHTLQQKLTAALLSLQKERDQNAQLRIELDMFGRDTGESQLPSESDTEKERLSAENPPL</sequence>
<evidence type="ECO:0000256" key="1">
    <source>
        <dbReference type="SAM" id="MobiDB-lite"/>
    </source>
</evidence>
<gene>
    <name evidence="2" type="ORF">R1sor_022849</name>
</gene>
<protein>
    <submittedName>
        <fullName evidence="2">Uncharacterized protein</fullName>
    </submittedName>
</protein>
<name>A0ABD3GL28_9MARC</name>
<dbReference type="Proteomes" id="UP001633002">
    <property type="component" value="Unassembled WGS sequence"/>
</dbReference>
<organism evidence="2 3">
    <name type="scientific">Riccia sorocarpa</name>
    <dbReference type="NCBI Taxonomy" id="122646"/>
    <lineage>
        <taxon>Eukaryota</taxon>
        <taxon>Viridiplantae</taxon>
        <taxon>Streptophyta</taxon>
        <taxon>Embryophyta</taxon>
        <taxon>Marchantiophyta</taxon>
        <taxon>Marchantiopsida</taxon>
        <taxon>Marchantiidae</taxon>
        <taxon>Marchantiales</taxon>
        <taxon>Ricciaceae</taxon>
        <taxon>Riccia</taxon>
    </lineage>
</organism>
<feature type="region of interest" description="Disordered" evidence="1">
    <location>
        <begin position="269"/>
        <end position="296"/>
    </location>
</feature>
<dbReference type="AlphaFoldDB" id="A0ABD3GL28"/>